<evidence type="ECO:0000313" key="2">
    <source>
        <dbReference type="EMBL" id="PZO90544.1"/>
    </source>
</evidence>
<organism evidence="2 3">
    <name type="scientific">Sphingomonas sanxanigenens</name>
    <dbReference type="NCBI Taxonomy" id="397260"/>
    <lineage>
        <taxon>Bacteria</taxon>
        <taxon>Pseudomonadati</taxon>
        <taxon>Pseudomonadota</taxon>
        <taxon>Alphaproteobacteria</taxon>
        <taxon>Sphingomonadales</taxon>
        <taxon>Sphingomonadaceae</taxon>
        <taxon>Sphingomonas</taxon>
    </lineage>
</organism>
<evidence type="ECO:0000256" key="1">
    <source>
        <dbReference type="SAM" id="SignalP"/>
    </source>
</evidence>
<feature type="signal peptide" evidence="1">
    <location>
        <begin position="1"/>
        <end position="21"/>
    </location>
</feature>
<comment type="caution">
    <text evidence="2">The sequence shown here is derived from an EMBL/GenBank/DDBJ whole genome shotgun (WGS) entry which is preliminary data.</text>
</comment>
<name>A0A2W5A7S0_9SPHN</name>
<feature type="chain" id="PRO_5015903088" description="C-type lysozyme inhibitor domain-containing protein" evidence="1">
    <location>
        <begin position="22"/>
        <end position="128"/>
    </location>
</feature>
<evidence type="ECO:0000313" key="3">
    <source>
        <dbReference type="Proteomes" id="UP000249066"/>
    </source>
</evidence>
<accession>A0A2W5A7S0</accession>
<keyword evidence="1" id="KW-0732">Signal</keyword>
<gene>
    <name evidence="2" type="ORF">DI623_06500</name>
</gene>
<dbReference type="Proteomes" id="UP000249066">
    <property type="component" value="Unassembled WGS sequence"/>
</dbReference>
<dbReference type="PROSITE" id="PS51257">
    <property type="entry name" value="PROKAR_LIPOPROTEIN"/>
    <property type="match status" value="1"/>
</dbReference>
<reference evidence="2 3" key="1">
    <citation type="submission" date="2017-08" db="EMBL/GenBank/DDBJ databases">
        <title>Infants hospitalized years apart are colonized by the same room-sourced microbial strains.</title>
        <authorList>
            <person name="Brooks B."/>
            <person name="Olm M.R."/>
            <person name="Firek B.A."/>
            <person name="Baker R."/>
            <person name="Thomas B.C."/>
            <person name="Morowitz M.J."/>
            <person name="Banfield J.F."/>
        </authorList>
    </citation>
    <scope>NUCLEOTIDE SEQUENCE [LARGE SCALE GENOMIC DNA]</scope>
    <source>
        <strain evidence="2">S2_018_000_R2_101</strain>
    </source>
</reference>
<evidence type="ECO:0008006" key="4">
    <source>
        <dbReference type="Google" id="ProtNLM"/>
    </source>
</evidence>
<protein>
    <recommendedName>
        <fullName evidence="4">C-type lysozyme inhibitor domain-containing protein</fullName>
    </recommendedName>
</protein>
<dbReference type="EMBL" id="QFNN01000026">
    <property type="protein sequence ID" value="PZO90544.1"/>
    <property type="molecule type" value="Genomic_DNA"/>
</dbReference>
<proteinExistence type="predicted"/>
<dbReference type="AlphaFoldDB" id="A0A2W5A7S0"/>
<sequence length="128" mass="13154">MKSLPLPVAAIAALLALSACDSGSSKPEVIDTNPDPMANQLANAAPVELPPSVKESVSYRCKDNSVVYVDFLSDAKSANLRLQRSDTPTHVVAEAEGGAMTGNGWSISGNGKAVEIAVKGGAAQSCKR</sequence>